<evidence type="ECO:0000256" key="12">
    <source>
        <dbReference type="RuleBase" id="RU364052"/>
    </source>
</evidence>
<dbReference type="UniPathway" id="UPA00252"/>
<name>A0A4R8XMM9_9MICO</name>
<feature type="compositionally biased region" description="Basic and acidic residues" evidence="13">
    <location>
        <begin position="293"/>
        <end position="302"/>
    </location>
</feature>
<dbReference type="Gene3D" id="3.50.50.60">
    <property type="entry name" value="FAD/NAD(P)-binding domain"/>
    <property type="match status" value="1"/>
</dbReference>
<comment type="similarity">
    <text evidence="5 12">Belongs to the protoporphyrinogen/coproporphyrinogen oxidase family. Coproporphyrinogen III oxidase subfamily.</text>
</comment>
<dbReference type="OrthoDB" id="3450553at2"/>
<keyword evidence="16" id="KW-1185">Reference proteome</keyword>
<evidence type="ECO:0000256" key="11">
    <source>
        <dbReference type="ARBA" id="ARBA00023133"/>
    </source>
</evidence>
<keyword evidence="9 12" id="KW-0274">FAD</keyword>
<comment type="catalytic activity">
    <reaction evidence="1">
        <text>coproporphyrinogen III + 3 O2 = coproporphyrin III + 3 H2O2</text>
        <dbReference type="Rhea" id="RHEA:43436"/>
        <dbReference type="ChEBI" id="CHEBI:15379"/>
        <dbReference type="ChEBI" id="CHEBI:16240"/>
        <dbReference type="ChEBI" id="CHEBI:57309"/>
        <dbReference type="ChEBI" id="CHEBI:131725"/>
        <dbReference type="EC" id="1.3.3.15"/>
    </reaction>
    <physiologicalReaction direction="left-to-right" evidence="1">
        <dbReference type="Rhea" id="RHEA:43437"/>
    </physiologicalReaction>
</comment>
<evidence type="ECO:0000256" key="1">
    <source>
        <dbReference type="ARBA" id="ARBA00001755"/>
    </source>
</evidence>
<evidence type="ECO:0000256" key="10">
    <source>
        <dbReference type="ARBA" id="ARBA00023002"/>
    </source>
</evidence>
<keyword evidence="10 12" id="KW-0560">Oxidoreductase</keyword>
<comment type="subcellular location">
    <subcellularLocation>
        <location evidence="12">Cytoplasm</location>
    </subcellularLocation>
</comment>
<keyword evidence="12" id="KW-0963">Cytoplasm</keyword>
<comment type="function">
    <text evidence="3 12">Involved in coproporphyrin-dependent heme b biosynthesis. Catalyzes the oxidation of coproporphyrinogen III to coproporphyrin III.</text>
</comment>
<evidence type="ECO:0000256" key="3">
    <source>
        <dbReference type="ARBA" id="ARBA00002185"/>
    </source>
</evidence>
<protein>
    <recommendedName>
        <fullName evidence="7 12">Coproporphyrinogen III oxidase</fullName>
        <ecNumber evidence="6 12">1.3.3.15</ecNumber>
    </recommendedName>
</protein>
<evidence type="ECO:0000256" key="2">
    <source>
        <dbReference type="ARBA" id="ARBA00001974"/>
    </source>
</evidence>
<dbReference type="SUPFAM" id="SSF51905">
    <property type="entry name" value="FAD/NAD(P)-binding domain"/>
    <property type="match status" value="1"/>
</dbReference>
<feature type="compositionally biased region" description="Basic residues" evidence="13">
    <location>
        <begin position="310"/>
        <end position="325"/>
    </location>
</feature>
<feature type="compositionally biased region" description="Low complexity" evidence="13">
    <location>
        <begin position="326"/>
        <end position="336"/>
    </location>
</feature>
<dbReference type="GO" id="GO:0005737">
    <property type="term" value="C:cytoplasm"/>
    <property type="evidence" value="ECO:0007669"/>
    <property type="project" value="UniProtKB-SubCell"/>
</dbReference>
<dbReference type="GO" id="GO:0006783">
    <property type="term" value="P:heme biosynthetic process"/>
    <property type="evidence" value="ECO:0007669"/>
    <property type="project" value="UniProtKB-UniRule"/>
</dbReference>
<gene>
    <name evidence="15" type="primary">hemG</name>
    <name evidence="15" type="ORF">E3T23_10325</name>
</gene>
<evidence type="ECO:0000256" key="9">
    <source>
        <dbReference type="ARBA" id="ARBA00022827"/>
    </source>
</evidence>
<dbReference type="Proteomes" id="UP000298433">
    <property type="component" value="Unassembled WGS sequence"/>
</dbReference>
<accession>A0A4R8XMM9</accession>
<comment type="caution">
    <text evidence="15">The sequence shown here is derived from an EMBL/GenBank/DDBJ whole genome shotgun (WGS) entry which is preliminary data.</text>
</comment>
<keyword evidence="11 12" id="KW-0350">Heme biosynthesis</keyword>
<dbReference type="EMBL" id="SOGN01000044">
    <property type="protein sequence ID" value="TFC79646.1"/>
    <property type="molecule type" value="Genomic_DNA"/>
</dbReference>
<comment type="cofactor">
    <cofactor evidence="2 12">
        <name>FAD</name>
        <dbReference type="ChEBI" id="CHEBI:57692"/>
    </cofactor>
</comment>
<dbReference type="InterPro" id="IPR004572">
    <property type="entry name" value="Protoporphyrinogen_oxidase"/>
</dbReference>
<dbReference type="AlphaFoldDB" id="A0A4R8XMM9"/>
<evidence type="ECO:0000256" key="13">
    <source>
        <dbReference type="SAM" id="MobiDB-lite"/>
    </source>
</evidence>
<dbReference type="InterPro" id="IPR036188">
    <property type="entry name" value="FAD/NAD-bd_sf"/>
</dbReference>
<evidence type="ECO:0000313" key="16">
    <source>
        <dbReference type="Proteomes" id="UP000298433"/>
    </source>
</evidence>
<evidence type="ECO:0000256" key="8">
    <source>
        <dbReference type="ARBA" id="ARBA00022630"/>
    </source>
</evidence>
<evidence type="ECO:0000259" key="14">
    <source>
        <dbReference type="Pfam" id="PF01593"/>
    </source>
</evidence>
<evidence type="ECO:0000313" key="15">
    <source>
        <dbReference type="EMBL" id="TFC79646.1"/>
    </source>
</evidence>
<evidence type="ECO:0000256" key="7">
    <source>
        <dbReference type="ARBA" id="ARBA00019046"/>
    </source>
</evidence>
<evidence type="ECO:0000256" key="6">
    <source>
        <dbReference type="ARBA" id="ARBA00012402"/>
    </source>
</evidence>
<dbReference type="NCBIfam" id="TIGR00562">
    <property type="entry name" value="proto_IX_ox"/>
    <property type="match status" value="1"/>
</dbReference>
<keyword evidence="8 12" id="KW-0285">Flavoprotein</keyword>
<feature type="compositionally biased region" description="Basic residues" evidence="13">
    <location>
        <begin position="278"/>
        <end position="291"/>
    </location>
</feature>
<comment type="pathway">
    <text evidence="4 12">Porphyrin-containing compound metabolism; protoheme biosynthesis.</text>
</comment>
<dbReference type="InterPro" id="IPR002937">
    <property type="entry name" value="Amino_oxidase"/>
</dbReference>
<dbReference type="EC" id="1.3.3.15" evidence="6 12"/>
<evidence type="ECO:0000256" key="5">
    <source>
        <dbReference type="ARBA" id="ARBA00008310"/>
    </source>
</evidence>
<feature type="domain" description="Amine oxidase" evidence="14">
    <location>
        <begin position="58"/>
        <end position="259"/>
    </location>
</feature>
<sequence length="347" mass="36328">MAGARASTAAIACGRCLGEPCSAFPAGCCRLLHSRLLSPLGPARADLDLVRPSSHPVSADPSIGEIVRTRMGAHVFNRLVEPLLGSVHAGRAGTLSAQSTAPQIASLAQSNRSLYLGMRRRPAPAPAAGGSAGPVLVTLNTGLDDLIEALAEQLTDATIRRDSAVTALTHALTAESTPPNVGGYRLDLDDGSLIGADVVVVATPAFVSAAVVAAASSQLGALLEEIEYANVAKVCLVYPRSAFPADLAGTGFLVPPEEGSLIVGCTWSSLKWPHLRGQRRGAHPLHGRPARRQPLDHHDGNRPRATGARRSGRRHGPGRHAHRTTRAAPAARHAPIPRGPRRPTRRH</sequence>
<dbReference type="InterPro" id="IPR050464">
    <property type="entry name" value="Zeta_carotene_desat/Oxidored"/>
</dbReference>
<reference evidence="15 16" key="1">
    <citation type="submission" date="2019-03" db="EMBL/GenBank/DDBJ databases">
        <title>Genomics of glacier-inhabiting Cryobacterium strains.</title>
        <authorList>
            <person name="Liu Q."/>
            <person name="Xin Y.-H."/>
        </authorList>
    </citation>
    <scope>NUCLEOTIDE SEQUENCE [LARGE SCALE GENOMIC DNA]</scope>
    <source>
        <strain evidence="15 16">TMT2-48-2</strain>
    </source>
</reference>
<evidence type="ECO:0000256" key="4">
    <source>
        <dbReference type="ARBA" id="ARBA00004744"/>
    </source>
</evidence>
<organism evidence="15 16">
    <name type="scientific">Cryobacterium cheniae</name>
    <dbReference type="NCBI Taxonomy" id="1259262"/>
    <lineage>
        <taxon>Bacteria</taxon>
        <taxon>Bacillati</taxon>
        <taxon>Actinomycetota</taxon>
        <taxon>Actinomycetes</taxon>
        <taxon>Micrococcales</taxon>
        <taxon>Microbacteriaceae</taxon>
        <taxon>Cryobacterium</taxon>
    </lineage>
</organism>
<dbReference type="PANTHER" id="PTHR42923">
    <property type="entry name" value="PROTOPORPHYRINOGEN OXIDASE"/>
    <property type="match status" value="1"/>
</dbReference>
<feature type="region of interest" description="Disordered" evidence="13">
    <location>
        <begin position="278"/>
        <end position="347"/>
    </location>
</feature>
<dbReference type="GO" id="GO:0004729">
    <property type="term" value="F:oxygen-dependent protoporphyrinogen oxidase activity"/>
    <property type="evidence" value="ECO:0007669"/>
    <property type="project" value="UniProtKB-UniRule"/>
</dbReference>
<dbReference type="PANTHER" id="PTHR42923:SF3">
    <property type="entry name" value="PROTOPORPHYRINOGEN OXIDASE"/>
    <property type="match status" value="1"/>
</dbReference>
<proteinExistence type="inferred from homology"/>
<dbReference type="Pfam" id="PF01593">
    <property type="entry name" value="Amino_oxidase"/>
    <property type="match status" value="1"/>
</dbReference>